<dbReference type="AlphaFoldDB" id="A0A438JWI9"/>
<sequence length="54" mass="5956">MESVGGLFCTSWSSSMVAPPMLHNQSMVSSRQRLHHQYPPEATSAALPTTLLFH</sequence>
<gene>
    <name evidence="2" type="ORF">CK203_021122</name>
</gene>
<evidence type="ECO:0000313" key="2">
    <source>
        <dbReference type="EMBL" id="RVX13334.1"/>
    </source>
</evidence>
<accession>A0A438JWI9</accession>
<feature type="region of interest" description="Disordered" evidence="1">
    <location>
        <begin position="31"/>
        <end position="54"/>
    </location>
</feature>
<comment type="caution">
    <text evidence="2">The sequence shown here is derived from an EMBL/GenBank/DDBJ whole genome shotgun (WGS) entry which is preliminary data.</text>
</comment>
<proteinExistence type="predicted"/>
<organism evidence="2 3">
    <name type="scientific">Vitis vinifera</name>
    <name type="common">Grape</name>
    <dbReference type="NCBI Taxonomy" id="29760"/>
    <lineage>
        <taxon>Eukaryota</taxon>
        <taxon>Viridiplantae</taxon>
        <taxon>Streptophyta</taxon>
        <taxon>Embryophyta</taxon>
        <taxon>Tracheophyta</taxon>
        <taxon>Spermatophyta</taxon>
        <taxon>Magnoliopsida</taxon>
        <taxon>eudicotyledons</taxon>
        <taxon>Gunneridae</taxon>
        <taxon>Pentapetalae</taxon>
        <taxon>rosids</taxon>
        <taxon>Vitales</taxon>
        <taxon>Vitaceae</taxon>
        <taxon>Viteae</taxon>
        <taxon>Vitis</taxon>
    </lineage>
</organism>
<evidence type="ECO:0000256" key="1">
    <source>
        <dbReference type="SAM" id="MobiDB-lite"/>
    </source>
</evidence>
<dbReference type="Proteomes" id="UP000288805">
    <property type="component" value="Unassembled WGS sequence"/>
</dbReference>
<evidence type="ECO:0000313" key="3">
    <source>
        <dbReference type="Proteomes" id="UP000288805"/>
    </source>
</evidence>
<protein>
    <submittedName>
        <fullName evidence="2">Uncharacterized protein</fullName>
    </submittedName>
</protein>
<reference evidence="2 3" key="1">
    <citation type="journal article" date="2018" name="PLoS Genet.">
        <title>Population sequencing reveals clonal diversity and ancestral inbreeding in the grapevine cultivar Chardonnay.</title>
        <authorList>
            <person name="Roach M.J."/>
            <person name="Johnson D.L."/>
            <person name="Bohlmann J."/>
            <person name="van Vuuren H.J."/>
            <person name="Jones S.J."/>
            <person name="Pretorius I.S."/>
            <person name="Schmidt S.A."/>
            <person name="Borneman A.R."/>
        </authorList>
    </citation>
    <scope>NUCLEOTIDE SEQUENCE [LARGE SCALE GENOMIC DNA]</scope>
    <source>
        <strain evidence="3">cv. Chardonnay</strain>
        <tissue evidence="2">Leaf</tissue>
    </source>
</reference>
<dbReference type="EMBL" id="QGNW01000024">
    <property type="protein sequence ID" value="RVX13334.1"/>
    <property type="molecule type" value="Genomic_DNA"/>
</dbReference>
<name>A0A438JWI9_VITVI</name>